<keyword evidence="1" id="KW-0067">ATP-binding</keyword>
<dbReference type="AlphaFoldDB" id="A0A182DWP7"/>
<dbReference type="PANTHER" id="PTHR10492:SF57">
    <property type="entry name" value="ATP-DEPENDENT DNA HELICASE"/>
    <property type="match status" value="1"/>
</dbReference>
<evidence type="ECO:0000313" key="4">
    <source>
        <dbReference type="Proteomes" id="UP000271087"/>
    </source>
</evidence>
<dbReference type="GO" id="GO:0043139">
    <property type="term" value="F:5'-3' DNA helicase activity"/>
    <property type="evidence" value="ECO:0007669"/>
    <property type="project" value="UniProtKB-EC"/>
</dbReference>
<evidence type="ECO:0000259" key="2">
    <source>
        <dbReference type="Pfam" id="PF05970"/>
    </source>
</evidence>
<keyword evidence="1" id="KW-0547">Nucleotide-binding</keyword>
<keyword evidence="4" id="KW-1185">Reference proteome</keyword>
<dbReference type="Pfam" id="PF05970">
    <property type="entry name" value="PIF1"/>
    <property type="match status" value="1"/>
</dbReference>
<comment type="cofactor">
    <cofactor evidence="1">
        <name>Mg(2+)</name>
        <dbReference type="ChEBI" id="CHEBI:18420"/>
    </cofactor>
</comment>
<comment type="catalytic activity">
    <reaction evidence="1">
        <text>ATP + H2O = ADP + phosphate + H(+)</text>
        <dbReference type="Rhea" id="RHEA:13065"/>
        <dbReference type="ChEBI" id="CHEBI:15377"/>
        <dbReference type="ChEBI" id="CHEBI:15378"/>
        <dbReference type="ChEBI" id="CHEBI:30616"/>
        <dbReference type="ChEBI" id="CHEBI:43474"/>
        <dbReference type="ChEBI" id="CHEBI:456216"/>
        <dbReference type="EC" id="5.6.2.3"/>
    </reaction>
</comment>
<keyword evidence="1" id="KW-0378">Hydrolase</keyword>
<sequence length="70" mass="7536">MSSAEFIGERPTLEYAPGETDKTFLIRSILPAIRSQNDMDLALASSEIAATLLSGGRTDHSALKLPLSMQ</sequence>
<dbReference type="GO" id="GO:0000723">
    <property type="term" value="P:telomere maintenance"/>
    <property type="evidence" value="ECO:0007669"/>
    <property type="project" value="InterPro"/>
</dbReference>
<keyword evidence="1" id="KW-0227">DNA damage</keyword>
<dbReference type="PANTHER" id="PTHR10492">
    <property type="match status" value="1"/>
</dbReference>
<comment type="similarity">
    <text evidence="1">Belongs to the helicase family.</text>
</comment>
<dbReference type="Proteomes" id="UP000271087">
    <property type="component" value="Unassembled WGS sequence"/>
</dbReference>
<evidence type="ECO:0000313" key="5">
    <source>
        <dbReference type="WBParaSite" id="nOo.2.0.1.t00065-RA"/>
    </source>
</evidence>
<gene>
    <name evidence="3" type="ORF">NOO_LOCUS65</name>
</gene>
<proteinExistence type="inferred from homology"/>
<dbReference type="EC" id="5.6.2.3" evidence="1"/>
<name>A0A182DWP7_ONCOC</name>
<protein>
    <recommendedName>
        <fullName evidence="1">ATP-dependent DNA helicase</fullName>
        <ecNumber evidence="1">5.6.2.3</ecNumber>
    </recommendedName>
</protein>
<keyword evidence="1" id="KW-0347">Helicase</keyword>
<evidence type="ECO:0000256" key="1">
    <source>
        <dbReference type="RuleBase" id="RU363044"/>
    </source>
</evidence>
<dbReference type="GO" id="GO:0006281">
    <property type="term" value="P:DNA repair"/>
    <property type="evidence" value="ECO:0007669"/>
    <property type="project" value="UniProtKB-KW"/>
</dbReference>
<dbReference type="OrthoDB" id="272985at2759"/>
<dbReference type="EMBL" id="UYRW01000005">
    <property type="protein sequence ID" value="VDK61128.1"/>
    <property type="molecule type" value="Genomic_DNA"/>
</dbReference>
<reference evidence="3 4" key="2">
    <citation type="submission" date="2018-08" db="EMBL/GenBank/DDBJ databases">
        <authorList>
            <person name="Laetsch R D."/>
            <person name="Stevens L."/>
            <person name="Kumar S."/>
            <person name="Blaxter L. M."/>
        </authorList>
    </citation>
    <scope>NUCLEOTIDE SEQUENCE [LARGE SCALE GENOMIC DNA]</scope>
</reference>
<feature type="domain" description="DNA helicase Pif1-like DEAD-box helicase" evidence="2">
    <location>
        <begin position="18"/>
        <end position="69"/>
    </location>
</feature>
<reference evidence="5" key="1">
    <citation type="submission" date="2016-06" db="UniProtKB">
        <authorList>
            <consortium name="WormBaseParasite"/>
        </authorList>
    </citation>
    <scope>IDENTIFICATION</scope>
</reference>
<organism evidence="5">
    <name type="scientific">Onchocerca ochengi</name>
    <name type="common">Filarial nematode worm</name>
    <dbReference type="NCBI Taxonomy" id="42157"/>
    <lineage>
        <taxon>Eukaryota</taxon>
        <taxon>Metazoa</taxon>
        <taxon>Ecdysozoa</taxon>
        <taxon>Nematoda</taxon>
        <taxon>Chromadorea</taxon>
        <taxon>Rhabditida</taxon>
        <taxon>Spirurina</taxon>
        <taxon>Spiruromorpha</taxon>
        <taxon>Filarioidea</taxon>
        <taxon>Onchocercidae</taxon>
        <taxon>Onchocerca</taxon>
    </lineage>
</organism>
<dbReference type="GO" id="GO:0016787">
    <property type="term" value="F:hydrolase activity"/>
    <property type="evidence" value="ECO:0007669"/>
    <property type="project" value="UniProtKB-KW"/>
</dbReference>
<evidence type="ECO:0000313" key="3">
    <source>
        <dbReference type="EMBL" id="VDK61128.1"/>
    </source>
</evidence>
<dbReference type="InterPro" id="IPR010285">
    <property type="entry name" value="DNA_helicase_pif1-like_DEAD"/>
</dbReference>
<dbReference type="WBParaSite" id="nOo.2.0.1.t00065-RA">
    <property type="protein sequence ID" value="nOo.2.0.1.t00065-RA"/>
    <property type="gene ID" value="nOo.2.0.1.g00065"/>
</dbReference>
<dbReference type="STRING" id="42157.A0A182DWP7"/>
<dbReference type="GO" id="GO:0006310">
    <property type="term" value="P:DNA recombination"/>
    <property type="evidence" value="ECO:0007669"/>
    <property type="project" value="UniProtKB-KW"/>
</dbReference>
<keyword evidence="1" id="KW-0234">DNA repair</keyword>
<accession>A0A182DWP7</accession>
<dbReference type="GO" id="GO:0005524">
    <property type="term" value="F:ATP binding"/>
    <property type="evidence" value="ECO:0007669"/>
    <property type="project" value="UniProtKB-KW"/>
</dbReference>
<keyword evidence="1" id="KW-0233">DNA recombination</keyword>